<comment type="caution">
    <text evidence="11">The sequence shown here is derived from an EMBL/GenBank/DDBJ whole genome shotgun (WGS) entry which is preliminary data.</text>
</comment>
<keyword evidence="6 10" id="KW-0808">Transferase</keyword>
<evidence type="ECO:0000256" key="8">
    <source>
        <dbReference type="ARBA" id="ARBA00031423"/>
    </source>
</evidence>
<evidence type="ECO:0000256" key="7">
    <source>
        <dbReference type="ARBA" id="ARBA00023277"/>
    </source>
</evidence>
<evidence type="ECO:0000256" key="9">
    <source>
        <dbReference type="ARBA" id="ARBA00031501"/>
    </source>
</evidence>
<dbReference type="OrthoDB" id="9763489at2"/>
<dbReference type="EC" id="2.4.1.25" evidence="3 10"/>
<dbReference type="PANTHER" id="PTHR32438">
    <property type="entry name" value="4-ALPHA-GLUCANOTRANSFERASE DPE1, CHLOROPLASTIC/AMYLOPLASTIC"/>
    <property type="match status" value="1"/>
</dbReference>
<organism evidence="11 12">
    <name type="scientific">Pseudomonas duriflava</name>
    <dbReference type="NCBI Taxonomy" id="459528"/>
    <lineage>
        <taxon>Bacteria</taxon>
        <taxon>Pseudomonadati</taxon>
        <taxon>Pseudomonadota</taxon>
        <taxon>Gammaproteobacteria</taxon>
        <taxon>Pseudomonadales</taxon>
        <taxon>Pseudomonadaceae</taxon>
        <taxon>Pseudomonas</taxon>
    </lineage>
</organism>
<accession>A0A562Q7L1</accession>
<dbReference type="Gene3D" id="3.20.20.80">
    <property type="entry name" value="Glycosidases"/>
    <property type="match status" value="1"/>
</dbReference>
<name>A0A562Q7L1_9PSED</name>
<dbReference type="InterPro" id="IPR017853">
    <property type="entry name" value="GH"/>
</dbReference>
<dbReference type="EMBL" id="VLKY01000010">
    <property type="protein sequence ID" value="TWI52737.1"/>
    <property type="molecule type" value="Genomic_DNA"/>
</dbReference>
<evidence type="ECO:0000256" key="4">
    <source>
        <dbReference type="ARBA" id="ARBA00020295"/>
    </source>
</evidence>
<dbReference type="PANTHER" id="PTHR32438:SF5">
    <property type="entry name" value="4-ALPHA-GLUCANOTRANSFERASE DPE1, CHLOROPLASTIC_AMYLOPLASTIC"/>
    <property type="match status" value="1"/>
</dbReference>
<reference evidence="11 12" key="1">
    <citation type="journal article" date="2015" name="Stand. Genomic Sci.">
        <title>Genomic Encyclopedia of Bacterial and Archaeal Type Strains, Phase III: the genomes of soil and plant-associated and newly described type strains.</title>
        <authorList>
            <person name="Whitman W.B."/>
            <person name="Woyke T."/>
            <person name="Klenk H.P."/>
            <person name="Zhou Y."/>
            <person name="Lilburn T.G."/>
            <person name="Beck B.J."/>
            <person name="De Vos P."/>
            <person name="Vandamme P."/>
            <person name="Eisen J.A."/>
            <person name="Garrity G."/>
            <person name="Hugenholtz P."/>
            <person name="Kyrpides N.C."/>
        </authorList>
    </citation>
    <scope>NUCLEOTIDE SEQUENCE [LARGE SCALE GENOMIC DNA]</scope>
    <source>
        <strain evidence="11 12">CGMCC 1.6858</strain>
    </source>
</reference>
<comment type="similarity">
    <text evidence="2 10">Belongs to the disproportionating enzyme family.</text>
</comment>
<keyword evidence="5 10" id="KW-0328">Glycosyltransferase</keyword>
<keyword evidence="12" id="KW-1185">Reference proteome</keyword>
<evidence type="ECO:0000256" key="10">
    <source>
        <dbReference type="RuleBase" id="RU361207"/>
    </source>
</evidence>
<dbReference type="AlphaFoldDB" id="A0A562Q7L1"/>
<comment type="catalytic activity">
    <reaction evidence="1 10">
        <text>Transfers a segment of a (1-&gt;4)-alpha-D-glucan to a new position in an acceptor, which may be glucose or a (1-&gt;4)-alpha-D-glucan.</text>
        <dbReference type="EC" id="2.4.1.25"/>
    </reaction>
</comment>
<dbReference type="NCBIfam" id="TIGR00217">
    <property type="entry name" value="malQ"/>
    <property type="match status" value="1"/>
</dbReference>
<dbReference type="GO" id="GO:0005975">
    <property type="term" value="P:carbohydrate metabolic process"/>
    <property type="evidence" value="ECO:0007669"/>
    <property type="project" value="InterPro"/>
</dbReference>
<dbReference type="Proteomes" id="UP000316905">
    <property type="component" value="Unassembled WGS sequence"/>
</dbReference>
<gene>
    <name evidence="11" type="ORF">IQ22_03113</name>
</gene>
<protein>
    <recommendedName>
        <fullName evidence="4 10">4-alpha-glucanotransferase</fullName>
        <ecNumber evidence="3 10">2.4.1.25</ecNumber>
    </recommendedName>
    <alternativeName>
        <fullName evidence="8 10">Amylomaltase</fullName>
    </alternativeName>
    <alternativeName>
        <fullName evidence="9 10">Disproportionating enzyme</fullName>
    </alternativeName>
</protein>
<evidence type="ECO:0000256" key="1">
    <source>
        <dbReference type="ARBA" id="ARBA00000439"/>
    </source>
</evidence>
<evidence type="ECO:0000256" key="6">
    <source>
        <dbReference type="ARBA" id="ARBA00022679"/>
    </source>
</evidence>
<dbReference type="GO" id="GO:0004134">
    <property type="term" value="F:4-alpha-glucanotransferase activity"/>
    <property type="evidence" value="ECO:0007669"/>
    <property type="project" value="UniProtKB-EC"/>
</dbReference>
<evidence type="ECO:0000256" key="2">
    <source>
        <dbReference type="ARBA" id="ARBA00005684"/>
    </source>
</evidence>
<proteinExistence type="inferred from homology"/>
<dbReference type="SUPFAM" id="SSF51445">
    <property type="entry name" value="(Trans)glycosidases"/>
    <property type="match status" value="1"/>
</dbReference>
<dbReference type="Pfam" id="PF02446">
    <property type="entry name" value="Glyco_hydro_77"/>
    <property type="match status" value="1"/>
</dbReference>
<evidence type="ECO:0000256" key="3">
    <source>
        <dbReference type="ARBA" id="ARBA00012560"/>
    </source>
</evidence>
<dbReference type="InterPro" id="IPR003385">
    <property type="entry name" value="Glyco_hydro_77"/>
</dbReference>
<sequence>MSESNALHKLAEKAGISIDWTSFDGKSQHVSDESLQHLLSALGLPAKTEDNIRQSMAKLDELEDSEHLPPLITGDCSAPIGTTGQFKTGQSYTLTLESGETVSGKVDSNGQLAPVESMGYHTLTLGDQSLTLAIAPQHCFTVADALAKAKPRAWGLAAQVYSLRRQGDGGIGDLKALEEFVRSAARHGADAVAISPLHAMFSADGNRHSPYSPSSRMFLNILNAAPSALLGEKAVQHALQRTGLEQEWARLEQLDLIDWPALVKTRLRLYRALHMDFRCKGGNLWEDFQAFRKKGGEALENHCRFEALHASFTHGDSAPSWQHWPEEYREPSNPAVAQFAESHAQDVEFYAFTQWLAARGLENAQKAAKEAGMHIGLIADIAVGADGGGSQAWSRQEELLSSVSVGAPPDLLNQRGQGWGISAFSPAGLKRNGFRAFIEMLQANFAYAGGVRIDHVMGLQRLWLVPEGASPEEGAYLSYPIEDMLRLVALESWRNECIVMGEDLGTVPEGFRERLTDKAIMGMQVLMFERDEDQNFKPAEEWLSTSMATTTTHDLPTMKGWWIGRDIEWQARLEQLAEDTTEEKEKQQRAQDRQRLAKTLGLQSADLDAVEDAVDGCIRHIGKSPATLTILPVEDALGLEEQANLPGTIDSHPNWRRRWPDTASTLLDNETPTRRLKLLVTARHDAESNT</sequence>
<evidence type="ECO:0000313" key="12">
    <source>
        <dbReference type="Proteomes" id="UP000316905"/>
    </source>
</evidence>
<keyword evidence="7 10" id="KW-0119">Carbohydrate metabolism</keyword>
<evidence type="ECO:0000313" key="11">
    <source>
        <dbReference type="EMBL" id="TWI52737.1"/>
    </source>
</evidence>
<evidence type="ECO:0000256" key="5">
    <source>
        <dbReference type="ARBA" id="ARBA00022676"/>
    </source>
</evidence>
<dbReference type="RefSeq" id="WP_145143476.1">
    <property type="nucleotide sequence ID" value="NZ_VLKY01000010.1"/>
</dbReference>